<feature type="domain" description="KANL2-like probable zinc-finger" evidence="15">
    <location>
        <begin position="161"/>
        <end position="223"/>
    </location>
</feature>
<dbReference type="FunCoup" id="A0A2R6R953">
    <property type="interactions" value="2219"/>
</dbReference>
<gene>
    <name evidence="16" type="ORF">CEY00_Acc08965</name>
</gene>
<sequence length="270" mass="30668">MDRTKIHQSLSPRRALSLSPLSTMVSSHHRSSQNPSSSAAPSSSTQPNLDFLSPPPPHPYPNLLQNPSSTAIADGQNPNSVVDFSQQDAYLSNSSHLAREEVLRRRSHNLKQLARVYRDHYWSMTEDIKAKYRDYVWKYGMSPYKEDEERRIQTEEVNHLCAFYGCTLKAMALTRFCHLHILSDVKQVMYKPCEYVIKSAQAGPITCGRPILRARAPAFCNVHLQKANRAQKKAGLHISSSSKLAPKFHVIVAEYVRQIQAKRRASLKEK</sequence>
<feature type="compositionally biased region" description="Low complexity" evidence="14">
    <location>
        <begin position="9"/>
        <end position="22"/>
    </location>
</feature>
<evidence type="ECO:0000313" key="17">
    <source>
        <dbReference type="Proteomes" id="UP000241394"/>
    </source>
</evidence>
<feature type="region of interest" description="Disordered" evidence="14">
    <location>
        <begin position="1"/>
        <end position="79"/>
    </location>
</feature>
<dbReference type="GO" id="GO:0006325">
    <property type="term" value="P:chromatin organization"/>
    <property type="evidence" value="ECO:0007669"/>
    <property type="project" value="UniProtKB-KW"/>
</dbReference>
<dbReference type="OMA" id="ARHAEYW"/>
<dbReference type="PANTHER" id="PTHR13453:SF1">
    <property type="entry name" value="KAT8 REGULATORY NSL COMPLEX SUBUNIT 2"/>
    <property type="match status" value="1"/>
</dbReference>
<evidence type="ECO:0000256" key="2">
    <source>
        <dbReference type="ARBA" id="ARBA00004173"/>
    </source>
</evidence>
<evidence type="ECO:0000259" key="15">
    <source>
        <dbReference type="Pfam" id="PF13891"/>
    </source>
</evidence>
<protein>
    <recommendedName>
        <fullName evidence="3">KAT8 regulatory NSL complex subunit 2</fullName>
    </recommendedName>
    <alternativeName>
        <fullName evidence="11">NSL complex protein NSL2</fullName>
    </alternativeName>
    <alternativeName>
        <fullName evidence="10">Non-specific lethal 2 homolog</fullName>
    </alternativeName>
</protein>
<accession>A0A2R6R953</accession>
<keyword evidence="8" id="KW-0496">Mitochondrion</keyword>
<dbReference type="AlphaFoldDB" id="A0A2R6R953"/>
<dbReference type="OrthoDB" id="677315at2759"/>
<dbReference type="InParanoid" id="A0A2R6R953"/>
<dbReference type="PANTHER" id="PTHR13453">
    <property type="entry name" value="KAT8 REGULATORY NSL COMPLEX SUBUNIT 2"/>
    <property type="match status" value="1"/>
</dbReference>
<proteinExistence type="predicted"/>
<reference evidence="17" key="2">
    <citation type="journal article" date="2018" name="BMC Genomics">
        <title>A manually annotated Actinidia chinensis var. chinensis (kiwifruit) genome highlights the challenges associated with draft genomes and gene prediction in plants.</title>
        <authorList>
            <person name="Pilkington S.M."/>
            <person name="Crowhurst R."/>
            <person name="Hilario E."/>
            <person name="Nardozza S."/>
            <person name="Fraser L."/>
            <person name="Peng Y."/>
            <person name="Gunaseelan K."/>
            <person name="Simpson R."/>
            <person name="Tahir J."/>
            <person name="Deroles S.C."/>
            <person name="Templeton K."/>
            <person name="Luo Z."/>
            <person name="Davy M."/>
            <person name="Cheng C."/>
            <person name="McNeilage M."/>
            <person name="Scaglione D."/>
            <person name="Liu Y."/>
            <person name="Zhang Q."/>
            <person name="Datson P."/>
            <person name="De Silva N."/>
            <person name="Gardiner S.E."/>
            <person name="Bassett H."/>
            <person name="Chagne D."/>
            <person name="McCallum J."/>
            <person name="Dzierzon H."/>
            <person name="Deng C."/>
            <person name="Wang Y.Y."/>
            <person name="Barron L."/>
            <person name="Manako K."/>
            <person name="Bowen J."/>
            <person name="Foster T.M."/>
            <person name="Erridge Z.A."/>
            <person name="Tiffin H."/>
            <person name="Waite C.N."/>
            <person name="Davies K.M."/>
            <person name="Grierson E.P."/>
            <person name="Laing W.A."/>
            <person name="Kirk R."/>
            <person name="Chen X."/>
            <person name="Wood M."/>
            <person name="Montefiori M."/>
            <person name="Brummell D.A."/>
            <person name="Schwinn K.E."/>
            <person name="Catanach A."/>
            <person name="Fullerton C."/>
            <person name="Li D."/>
            <person name="Meiyalaghan S."/>
            <person name="Nieuwenhuizen N."/>
            <person name="Read N."/>
            <person name="Prakash R."/>
            <person name="Hunter D."/>
            <person name="Zhang H."/>
            <person name="McKenzie M."/>
            <person name="Knabel M."/>
            <person name="Harris A."/>
            <person name="Allan A.C."/>
            <person name="Gleave A."/>
            <person name="Chen A."/>
            <person name="Janssen B.J."/>
            <person name="Plunkett B."/>
            <person name="Ampomah-Dwamena C."/>
            <person name="Voogd C."/>
            <person name="Leif D."/>
            <person name="Lafferty D."/>
            <person name="Souleyre E.J.F."/>
            <person name="Varkonyi-Gasic E."/>
            <person name="Gambi F."/>
            <person name="Hanley J."/>
            <person name="Yao J.L."/>
            <person name="Cheung J."/>
            <person name="David K.M."/>
            <person name="Warren B."/>
            <person name="Marsh K."/>
            <person name="Snowden K.C."/>
            <person name="Lin-Wang K."/>
            <person name="Brian L."/>
            <person name="Martinez-Sanchez M."/>
            <person name="Wang M."/>
            <person name="Ileperuma N."/>
            <person name="Macnee N."/>
            <person name="Campin R."/>
            <person name="McAtee P."/>
            <person name="Drummond R.S.M."/>
            <person name="Espley R.V."/>
            <person name="Ireland H.S."/>
            <person name="Wu R."/>
            <person name="Atkinson R.G."/>
            <person name="Karunairetnam S."/>
            <person name="Bulley S."/>
            <person name="Chunkath S."/>
            <person name="Hanley Z."/>
            <person name="Storey R."/>
            <person name="Thrimawithana A.H."/>
            <person name="Thomson S."/>
            <person name="David C."/>
            <person name="Testolin R."/>
            <person name="Huang H."/>
            <person name="Hellens R.P."/>
            <person name="Schaffer R.J."/>
        </authorList>
    </citation>
    <scope>NUCLEOTIDE SEQUENCE [LARGE SCALE GENOMIC DNA]</scope>
    <source>
        <strain evidence="17">cv. Red5</strain>
    </source>
</reference>
<evidence type="ECO:0000256" key="9">
    <source>
        <dbReference type="ARBA" id="ARBA00023242"/>
    </source>
</evidence>
<evidence type="ECO:0000256" key="3">
    <source>
        <dbReference type="ARBA" id="ARBA00015508"/>
    </source>
</evidence>
<keyword evidence="6" id="KW-0832">Ubl conjugation</keyword>
<evidence type="ECO:0000256" key="14">
    <source>
        <dbReference type="SAM" id="MobiDB-lite"/>
    </source>
</evidence>
<reference evidence="16 17" key="1">
    <citation type="submission" date="2017-07" db="EMBL/GenBank/DDBJ databases">
        <title>An improved, manually edited Actinidia chinensis var. chinensis (kiwifruit) genome highlights the challenges associated with draft genomes and gene prediction in plants.</title>
        <authorList>
            <person name="Pilkington S."/>
            <person name="Crowhurst R."/>
            <person name="Hilario E."/>
            <person name="Nardozza S."/>
            <person name="Fraser L."/>
            <person name="Peng Y."/>
            <person name="Gunaseelan K."/>
            <person name="Simpson R."/>
            <person name="Tahir J."/>
            <person name="Deroles S."/>
            <person name="Templeton K."/>
            <person name="Luo Z."/>
            <person name="Davy M."/>
            <person name="Cheng C."/>
            <person name="Mcneilage M."/>
            <person name="Scaglione D."/>
            <person name="Liu Y."/>
            <person name="Zhang Q."/>
            <person name="Datson P."/>
            <person name="De Silva N."/>
            <person name="Gardiner S."/>
            <person name="Bassett H."/>
            <person name="Chagne D."/>
            <person name="Mccallum J."/>
            <person name="Dzierzon H."/>
            <person name="Deng C."/>
            <person name="Wang Y.-Y."/>
            <person name="Barron N."/>
            <person name="Manako K."/>
            <person name="Bowen J."/>
            <person name="Foster T."/>
            <person name="Erridge Z."/>
            <person name="Tiffin H."/>
            <person name="Waite C."/>
            <person name="Davies K."/>
            <person name="Grierson E."/>
            <person name="Laing W."/>
            <person name="Kirk R."/>
            <person name="Chen X."/>
            <person name="Wood M."/>
            <person name="Montefiori M."/>
            <person name="Brummell D."/>
            <person name="Schwinn K."/>
            <person name="Catanach A."/>
            <person name="Fullerton C."/>
            <person name="Li D."/>
            <person name="Meiyalaghan S."/>
            <person name="Nieuwenhuizen N."/>
            <person name="Read N."/>
            <person name="Prakash R."/>
            <person name="Hunter D."/>
            <person name="Zhang H."/>
            <person name="Mckenzie M."/>
            <person name="Knabel M."/>
            <person name="Harris A."/>
            <person name="Allan A."/>
            <person name="Chen A."/>
            <person name="Janssen B."/>
            <person name="Plunkett B."/>
            <person name="Dwamena C."/>
            <person name="Voogd C."/>
            <person name="Leif D."/>
            <person name="Lafferty D."/>
            <person name="Souleyre E."/>
            <person name="Varkonyi-Gasic E."/>
            <person name="Gambi F."/>
            <person name="Hanley J."/>
            <person name="Yao J.-L."/>
            <person name="Cheung J."/>
            <person name="David K."/>
            <person name="Warren B."/>
            <person name="Marsh K."/>
            <person name="Snowden K."/>
            <person name="Lin-Wang K."/>
            <person name="Brian L."/>
            <person name="Martinez-Sanchez M."/>
            <person name="Wang M."/>
            <person name="Ileperuma N."/>
            <person name="Macnee N."/>
            <person name="Campin R."/>
            <person name="Mcatee P."/>
            <person name="Drummond R."/>
            <person name="Espley R."/>
            <person name="Ireland H."/>
            <person name="Wu R."/>
            <person name="Atkinson R."/>
            <person name="Karunairetnam S."/>
            <person name="Bulley S."/>
            <person name="Chunkath S."/>
            <person name="Hanley Z."/>
            <person name="Storey R."/>
            <person name="Thrimawithana A."/>
            <person name="Thomson S."/>
            <person name="David C."/>
            <person name="Testolin R."/>
        </authorList>
    </citation>
    <scope>NUCLEOTIDE SEQUENCE [LARGE SCALE GENOMIC DNA]</scope>
    <source>
        <strain evidence="17">cv. Red5</strain>
        <tissue evidence="16">Young leaf</tissue>
    </source>
</reference>
<evidence type="ECO:0000256" key="10">
    <source>
        <dbReference type="ARBA" id="ARBA00032947"/>
    </source>
</evidence>
<evidence type="ECO:0000256" key="5">
    <source>
        <dbReference type="ARBA" id="ARBA00022553"/>
    </source>
</evidence>
<evidence type="ECO:0000256" key="1">
    <source>
        <dbReference type="ARBA" id="ARBA00004123"/>
    </source>
</evidence>
<dbReference type="EMBL" id="NKQK01000008">
    <property type="protein sequence ID" value="PSS24085.1"/>
    <property type="molecule type" value="Genomic_DNA"/>
</dbReference>
<comment type="subcellular location">
    <subcellularLocation>
        <location evidence="2">Mitochondrion</location>
    </subcellularLocation>
    <subcellularLocation>
        <location evidence="1">Nucleus</location>
    </subcellularLocation>
</comment>
<dbReference type="GO" id="GO:0005739">
    <property type="term" value="C:mitochondrion"/>
    <property type="evidence" value="ECO:0007669"/>
    <property type="project" value="UniProtKB-SubCell"/>
</dbReference>
<evidence type="ECO:0000256" key="4">
    <source>
        <dbReference type="ARBA" id="ARBA00022499"/>
    </source>
</evidence>
<keyword evidence="5" id="KW-0597">Phosphoprotein</keyword>
<evidence type="ECO:0000256" key="7">
    <source>
        <dbReference type="ARBA" id="ARBA00022853"/>
    </source>
</evidence>
<comment type="caution">
    <text evidence="16">The sequence shown here is derived from an EMBL/GenBank/DDBJ whole genome shotgun (WGS) entry which is preliminary data.</text>
</comment>
<feature type="compositionally biased region" description="Polar residues" evidence="14">
    <location>
        <begin position="68"/>
        <end position="79"/>
    </location>
</feature>
<dbReference type="Proteomes" id="UP000241394">
    <property type="component" value="Chromosome LG8"/>
</dbReference>
<keyword evidence="7" id="KW-0156">Chromatin regulator</keyword>
<name>A0A2R6R953_ACTCC</name>
<evidence type="ECO:0000256" key="13">
    <source>
        <dbReference type="ARBA" id="ARBA00093543"/>
    </source>
</evidence>
<evidence type="ECO:0000256" key="12">
    <source>
        <dbReference type="ARBA" id="ARBA00093359"/>
    </source>
</evidence>
<dbReference type="GO" id="GO:0044545">
    <property type="term" value="C:NSL complex"/>
    <property type="evidence" value="ECO:0007669"/>
    <property type="project" value="TreeGrafter"/>
</dbReference>
<dbReference type="InterPro" id="IPR026316">
    <property type="entry name" value="NSL2"/>
</dbReference>
<dbReference type="Pfam" id="PF13891">
    <property type="entry name" value="zf-C3HC3H_KANSL2"/>
    <property type="match status" value="1"/>
</dbReference>
<evidence type="ECO:0000256" key="11">
    <source>
        <dbReference type="ARBA" id="ARBA00033378"/>
    </source>
</evidence>
<keyword evidence="4" id="KW-1017">Isopeptide bond</keyword>
<evidence type="ECO:0000256" key="8">
    <source>
        <dbReference type="ARBA" id="ARBA00023128"/>
    </source>
</evidence>
<comment type="function">
    <text evidence="12">Non-catalytic component of the NSL histone acetyltransferase complex, a multiprotein complex that mediates histone H4 acetylation at 'Lys-5'- and 'Lys-8' (H4K5ac and H4K8ac) at transcription start sites and promotes transcription initiation. Required for NSL complex stability and for transcription of intraciliary transport genes in both ciliated and non-ciliated cells by regulating histone H4 acetylation at 'Lys-5'- and 'Lys-12' (H4K5ac and H4K12ac). This is necessary for cilium assembly in ciliated cells and for organization of the microtubule cytoskeleton in non-ciliated cells. Required within the NSL complex to maintain nuclear architecture stability by promoting KAT8-mediated acetylation of lamin LMNA.</text>
</comment>
<feature type="compositionally biased region" description="Low complexity" evidence="14">
    <location>
        <begin position="32"/>
        <end position="52"/>
    </location>
</feature>
<dbReference type="Gramene" id="PSS24085">
    <property type="protein sequence ID" value="PSS24085"/>
    <property type="gene ID" value="CEY00_Acc08965"/>
</dbReference>
<dbReference type="InterPro" id="IPR025927">
    <property type="entry name" value="Znf_KANL2-like"/>
</dbReference>
<keyword evidence="17" id="KW-1185">Reference proteome</keyword>
<evidence type="ECO:0000313" key="16">
    <source>
        <dbReference type="EMBL" id="PSS24085.1"/>
    </source>
</evidence>
<evidence type="ECO:0000256" key="6">
    <source>
        <dbReference type="ARBA" id="ARBA00022843"/>
    </source>
</evidence>
<comment type="subunit">
    <text evidence="13">Component of the NSL complex at least composed of KAT8/MOF, KANSL1, KANSL2, KANSL3, MCRS1, PHF20, OGT1/OGT, WDR5 and HCFC1.</text>
</comment>
<organism evidence="16 17">
    <name type="scientific">Actinidia chinensis var. chinensis</name>
    <name type="common">Chinese soft-hair kiwi</name>
    <dbReference type="NCBI Taxonomy" id="1590841"/>
    <lineage>
        <taxon>Eukaryota</taxon>
        <taxon>Viridiplantae</taxon>
        <taxon>Streptophyta</taxon>
        <taxon>Embryophyta</taxon>
        <taxon>Tracheophyta</taxon>
        <taxon>Spermatophyta</taxon>
        <taxon>Magnoliopsida</taxon>
        <taxon>eudicotyledons</taxon>
        <taxon>Gunneridae</taxon>
        <taxon>Pentapetalae</taxon>
        <taxon>asterids</taxon>
        <taxon>Ericales</taxon>
        <taxon>Actinidiaceae</taxon>
        <taxon>Actinidia</taxon>
    </lineage>
</organism>
<keyword evidence="9" id="KW-0539">Nucleus</keyword>
<dbReference type="GO" id="GO:0005634">
    <property type="term" value="C:nucleus"/>
    <property type="evidence" value="ECO:0007669"/>
    <property type="project" value="UniProtKB-SubCell"/>
</dbReference>